<dbReference type="EMBL" id="KN840007">
    <property type="protein sequence ID" value="KIJ58038.1"/>
    <property type="molecule type" value="Genomic_DNA"/>
</dbReference>
<proteinExistence type="predicted"/>
<organism evidence="1 2">
    <name type="scientific">Hydnomerulius pinastri MD-312</name>
    <dbReference type="NCBI Taxonomy" id="994086"/>
    <lineage>
        <taxon>Eukaryota</taxon>
        <taxon>Fungi</taxon>
        <taxon>Dikarya</taxon>
        <taxon>Basidiomycota</taxon>
        <taxon>Agaricomycotina</taxon>
        <taxon>Agaricomycetes</taxon>
        <taxon>Agaricomycetidae</taxon>
        <taxon>Boletales</taxon>
        <taxon>Boletales incertae sedis</taxon>
        <taxon>Leucogyrophana</taxon>
    </lineage>
</organism>
<accession>A0A0C9VXK3</accession>
<name>A0A0C9VXK3_9AGAM</name>
<keyword evidence="2" id="KW-1185">Reference proteome</keyword>
<protein>
    <recommendedName>
        <fullName evidence="3">Fungal-type protein kinase domain-containing protein</fullName>
    </recommendedName>
</protein>
<evidence type="ECO:0000313" key="1">
    <source>
        <dbReference type="EMBL" id="KIJ58038.1"/>
    </source>
</evidence>
<sequence length="203" mass="22561">MNLLQQLKAEFDKSSSGSPPPICKSTSLTHVFINKQYADDIESLFYVFIWILILYEGPLGHERQDVSHEKTLLGLWSEEAASNLAIARSTKVSPYNDLLPLAHQWCKLLGPSVLCCTPLLFSDVMALLDDLLASMPDEKPPEMTNTFQQIVAQHKALNSMFPIELTAGCFDADASPIMPCKRLPDKVGSMDNPPLPNKRFKGV</sequence>
<dbReference type="AlphaFoldDB" id="A0A0C9VXK3"/>
<gene>
    <name evidence="1" type="ORF">HYDPIDRAFT_34559</name>
</gene>
<evidence type="ECO:0008006" key="3">
    <source>
        <dbReference type="Google" id="ProtNLM"/>
    </source>
</evidence>
<evidence type="ECO:0000313" key="2">
    <source>
        <dbReference type="Proteomes" id="UP000053820"/>
    </source>
</evidence>
<dbReference type="OrthoDB" id="2682511at2759"/>
<dbReference type="HOGENOM" id="CLU_066702_1_0_1"/>
<reference evidence="1 2" key="1">
    <citation type="submission" date="2014-04" db="EMBL/GenBank/DDBJ databases">
        <title>Evolutionary Origins and Diversification of the Mycorrhizal Mutualists.</title>
        <authorList>
            <consortium name="DOE Joint Genome Institute"/>
            <consortium name="Mycorrhizal Genomics Consortium"/>
            <person name="Kohler A."/>
            <person name="Kuo A."/>
            <person name="Nagy L.G."/>
            <person name="Floudas D."/>
            <person name="Copeland A."/>
            <person name="Barry K.W."/>
            <person name="Cichocki N."/>
            <person name="Veneault-Fourrey C."/>
            <person name="LaButti K."/>
            <person name="Lindquist E.A."/>
            <person name="Lipzen A."/>
            <person name="Lundell T."/>
            <person name="Morin E."/>
            <person name="Murat C."/>
            <person name="Riley R."/>
            <person name="Ohm R."/>
            <person name="Sun H."/>
            <person name="Tunlid A."/>
            <person name="Henrissat B."/>
            <person name="Grigoriev I.V."/>
            <person name="Hibbett D.S."/>
            <person name="Martin F."/>
        </authorList>
    </citation>
    <scope>NUCLEOTIDE SEQUENCE [LARGE SCALE GENOMIC DNA]</scope>
    <source>
        <strain evidence="1 2">MD-312</strain>
    </source>
</reference>
<dbReference type="Proteomes" id="UP000053820">
    <property type="component" value="Unassembled WGS sequence"/>
</dbReference>